<reference evidence="14" key="2">
    <citation type="submission" date="2020-09" db="EMBL/GenBank/DDBJ databases">
        <authorList>
            <person name="Sun Q."/>
            <person name="Ohkuma M."/>
        </authorList>
    </citation>
    <scope>NUCLEOTIDE SEQUENCE</scope>
    <source>
        <strain evidence="14">JCM 5069</strain>
    </source>
</reference>
<dbReference type="PANTHER" id="PTHR33254">
    <property type="entry name" value="4-HYDROXY-4-METHYL-2-OXOGLUTARATE ALDOLASE 3-RELATED"/>
    <property type="match status" value="1"/>
</dbReference>
<comment type="function">
    <text evidence="8">Catalyzes the aldol cleavage of 4-hydroxy-4-methyl-2-oxoglutarate (HMG) into 2 molecules of pyruvate. Also contains a secondary oxaloacetate (OAA) decarboxylase activity due to the common pyruvate enolate transition state formed following C-C bond cleavage in the retro-aldol and decarboxylation reactions.</text>
</comment>
<evidence type="ECO:0000256" key="5">
    <source>
        <dbReference type="ARBA" id="ARBA00012213"/>
    </source>
</evidence>
<comment type="catalytic activity">
    <reaction evidence="11">
        <text>oxaloacetate + H(+) = pyruvate + CO2</text>
        <dbReference type="Rhea" id="RHEA:15641"/>
        <dbReference type="ChEBI" id="CHEBI:15361"/>
        <dbReference type="ChEBI" id="CHEBI:15378"/>
        <dbReference type="ChEBI" id="CHEBI:16452"/>
        <dbReference type="ChEBI" id="CHEBI:16526"/>
        <dbReference type="EC" id="4.1.1.112"/>
    </reaction>
</comment>
<feature type="binding site" evidence="12">
    <location>
        <position position="150"/>
    </location>
    <ligand>
        <name>Mg(2+)</name>
        <dbReference type="ChEBI" id="CHEBI:18420"/>
    </ligand>
</feature>
<dbReference type="Pfam" id="PF03737">
    <property type="entry name" value="RraA-like"/>
    <property type="match status" value="1"/>
</dbReference>
<comment type="cofactor">
    <cofactor evidence="12">
        <name>Mg(2+)</name>
        <dbReference type="ChEBI" id="CHEBI:18420"/>
    </cofactor>
</comment>
<keyword evidence="14" id="KW-0489">Methyltransferase</keyword>
<proteinExistence type="inferred from homology"/>
<evidence type="ECO:0000256" key="1">
    <source>
        <dbReference type="ARBA" id="ARBA00001342"/>
    </source>
</evidence>
<feature type="binding site" evidence="12">
    <location>
        <position position="149"/>
    </location>
    <ligand>
        <name>substrate</name>
    </ligand>
</feature>
<evidence type="ECO:0000256" key="12">
    <source>
        <dbReference type="PIRSR" id="PIRSR605493-1"/>
    </source>
</evidence>
<evidence type="ECO:0000256" key="2">
    <source>
        <dbReference type="ARBA" id="ARBA00001968"/>
    </source>
</evidence>
<dbReference type="GO" id="GO:0046872">
    <property type="term" value="F:metal ion binding"/>
    <property type="evidence" value="ECO:0007669"/>
    <property type="project" value="UniProtKB-KW"/>
</dbReference>
<keyword evidence="15" id="KW-1185">Reference proteome</keyword>
<dbReference type="InterPro" id="IPR005493">
    <property type="entry name" value="RraA/RraA-like"/>
</dbReference>
<dbReference type="GO" id="GO:0008948">
    <property type="term" value="F:oxaloacetate decarboxylase activity"/>
    <property type="evidence" value="ECO:0007669"/>
    <property type="project" value="UniProtKB-EC"/>
</dbReference>
<comment type="cofactor">
    <cofactor evidence="2">
        <name>a divalent metal cation</name>
        <dbReference type="ChEBI" id="CHEBI:60240"/>
    </cofactor>
</comment>
<evidence type="ECO:0000256" key="3">
    <source>
        <dbReference type="ARBA" id="ARBA00008621"/>
    </source>
</evidence>
<dbReference type="CDD" id="cd16841">
    <property type="entry name" value="RraA_family"/>
    <property type="match status" value="1"/>
</dbReference>
<feature type="compositionally biased region" description="Basic and acidic residues" evidence="13">
    <location>
        <begin position="1"/>
        <end position="32"/>
    </location>
</feature>
<feature type="region of interest" description="Disordered" evidence="13">
    <location>
        <begin position="1"/>
        <end position="33"/>
    </location>
</feature>
<evidence type="ECO:0000256" key="10">
    <source>
        <dbReference type="ARBA" id="ARBA00032305"/>
    </source>
</evidence>
<dbReference type="Gene3D" id="3.50.30.40">
    <property type="entry name" value="Ribonuclease E inhibitor RraA/RraA-like"/>
    <property type="match status" value="1"/>
</dbReference>
<reference evidence="14" key="1">
    <citation type="journal article" date="2014" name="Int. J. Syst. Evol. Microbiol.">
        <title>Complete genome sequence of Corynebacterium casei LMG S-19264T (=DSM 44701T), isolated from a smear-ripened cheese.</title>
        <authorList>
            <consortium name="US DOE Joint Genome Institute (JGI-PGF)"/>
            <person name="Walter F."/>
            <person name="Albersmeier A."/>
            <person name="Kalinowski J."/>
            <person name="Ruckert C."/>
        </authorList>
    </citation>
    <scope>NUCLEOTIDE SEQUENCE</scope>
    <source>
        <strain evidence="14">JCM 5069</strain>
    </source>
</reference>
<sequence length="251" mass="26458">MKAGCSRDGRVRQGTEKDPGREEGVGMRERSSDPVVSVEGLGCADLVDAMGRFHGHRAHILDLVSPAPRRTLFGPATTIAYLPYRDDRTETNAPGFAGWFYRAVGDAPRGAVLVLSSGGHPDASHGGATKMSRLQNHGLAGVLTDGRLRDFGELAAYDFSTWCAGEATRWGGDTVTPAAANVPVEVGGVCVVPGDYVYADSAGAVVIPAHSLSDVVAEAHRMAAEDQDYLTRIRAEDPAALRAGEQGGTER</sequence>
<dbReference type="EC" id="4.1.1.112" evidence="6"/>
<evidence type="ECO:0000256" key="7">
    <source>
        <dbReference type="ARBA" id="ARBA00016549"/>
    </source>
</evidence>
<comment type="similarity">
    <text evidence="3">Belongs to the class II aldolase/RraA-like family.</text>
</comment>
<comment type="subunit">
    <text evidence="4">Homotrimer.</text>
</comment>
<dbReference type="EMBL" id="BNCD01000008">
    <property type="protein sequence ID" value="GHH79132.1"/>
    <property type="molecule type" value="Genomic_DNA"/>
</dbReference>
<dbReference type="EC" id="4.1.3.17" evidence="5"/>
<dbReference type="InterPro" id="IPR036704">
    <property type="entry name" value="RraA/RraA-like_sf"/>
</dbReference>
<dbReference type="PANTHER" id="PTHR33254:SF16">
    <property type="entry name" value="BLR3842 PROTEIN"/>
    <property type="match status" value="1"/>
</dbReference>
<evidence type="ECO:0000256" key="13">
    <source>
        <dbReference type="SAM" id="MobiDB-lite"/>
    </source>
</evidence>
<dbReference type="Proteomes" id="UP000603708">
    <property type="component" value="Unassembled WGS sequence"/>
</dbReference>
<name>A0A919G6F0_9ACTN</name>
<protein>
    <recommendedName>
        <fullName evidence="7">Putative 4-hydroxy-4-methyl-2-oxoglutarate aldolase</fullName>
        <ecNumber evidence="6">4.1.1.112</ecNumber>
        <ecNumber evidence="5">4.1.3.17</ecNumber>
    </recommendedName>
    <alternativeName>
        <fullName evidence="10">Oxaloacetate decarboxylase</fullName>
    </alternativeName>
    <alternativeName>
        <fullName evidence="9">RraA-like protein</fullName>
    </alternativeName>
</protein>
<accession>A0A919G6F0</accession>
<evidence type="ECO:0000256" key="9">
    <source>
        <dbReference type="ARBA" id="ARBA00030169"/>
    </source>
</evidence>
<keyword evidence="14" id="KW-0808">Transferase</keyword>
<comment type="caution">
    <text evidence="14">The sequence shown here is derived from an EMBL/GenBank/DDBJ whole genome shotgun (WGS) entry which is preliminary data.</text>
</comment>
<evidence type="ECO:0000256" key="11">
    <source>
        <dbReference type="ARBA" id="ARBA00047973"/>
    </source>
</evidence>
<evidence type="ECO:0000313" key="14">
    <source>
        <dbReference type="EMBL" id="GHH79132.1"/>
    </source>
</evidence>
<keyword evidence="12" id="KW-0479">Metal-binding</keyword>
<dbReference type="GO" id="GO:0008168">
    <property type="term" value="F:methyltransferase activity"/>
    <property type="evidence" value="ECO:0007669"/>
    <property type="project" value="UniProtKB-KW"/>
</dbReference>
<comment type="catalytic activity">
    <reaction evidence="1">
        <text>4-hydroxy-4-methyl-2-oxoglutarate = 2 pyruvate</text>
        <dbReference type="Rhea" id="RHEA:22748"/>
        <dbReference type="ChEBI" id="CHEBI:15361"/>
        <dbReference type="ChEBI" id="CHEBI:58276"/>
        <dbReference type="EC" id="4.1.3.17"/>
    </reaction>
</comment>
<dbReference type="GO" id="GO:0032259">
    <property type="term" value="P:methylation"/>
    <property type="evidence" value="ECO:0007669"/>
    <property type="project" value="UniProtKB-KW"/>
</dbReference>
<organism evidence="14 15">
    <name type="scientific">Streptomyces sulfonofaciens</name>
    <dbReference type="NCBI Taxonomy" id="68272"/>
    <lineage>
        <taxon>Bacteria</taxon>
        <taxon>Bacillati</taxon>
        <taxon>Actinomycetota</taxon>
        <taxon>Actinomycetes</taxon>
        <taxon>Kitasatosporales</taxon>
        <taxon>Streptomycetaceae</taxon>
        <taxon>Streptomyces</taxon>
    </lineage>
</organism>
<evidence type="ECO:0000256" key="8">
    <source>
        <dbReference type="ARBA" id="ARBA00025046"/>
    </source>
</evidence>
<evidence type="ECO:0000256" key="6">
    <source>
        <dbReference type="ARBA" id="ARBA00012947"/>
    </source>
</evidence>
<dbReference type="SUPFAM" id="SSF89562">
    <property type="entry name" value="RraA-like"/>
    <property type="match status" value="1"/>
</dbReference>
<evidence type="ECO:0000256" key="4">
    <source>
        <dbReference type="ARBA" id="ARBA00011233"/>
    </source>
</evidence>
<evidence type="ECO:0000313" key="15">
    <source>
        <dbReference type="Proteomes" id="UP000603708"/>
    </source>
</evidence>
<keyword evidence="12" id="KW-0460">Magnesium</keyword>
<gene>
    <name evidence="14" type="ORF">GCM10018793_31120</name>
</gene>
<dbReference type="AlphaFoldDB" id="A0A919G6F0"/>
<dbReference type="GO" id="GO:0047443">
    <property type="term" value="F:4-hydroxy-4-methyl-2-oxoglutarate aldolase activity"/>
    <property type="evidence" value="ECO:0007669"/>
    <property type="project" value="UniProtKB-EC"/>
</dbReference>